<evidence type="ECO:0000313" key="5">
    <source>
        <dbReference type="Proteomes" id="UP000002943"/>
    </source>
</evidence>
<dbReference type="eggNOG" id="COG2199">
    <property type="taxonomic scope" value="Bacteria"/>
</dbReference>
<sequence length="672" mass="77225">MRYTPTLRLSNRLVAFVTIIVVSAMFILFVGGALSFKRLGQEYLDHSLKGIVDVLDKEMEDPDAAYSLQRWIPKMLQASNIVEMELLSVYGVIYRFKDTSSRVEPSLLYNAEYTLERNDGYRIRFKAVPPYIGYGYSIQALWSITFAVGLIVFCLVKGLNWLREQLYGSELLEERGRMILAGRVEEYSIGNEVEWPYTASLALDRLIEELQDARQERSRFDTFIRTQTFLDQLTGAANRVLFDSKLEAALSEFSSYGGVVILRVDDWEQIEEDNSKQIANDLIIEVGERLSNVIQRYPDVILSRYYVSDFAILAPNLSSKEVANMASHCLKQFEKYVPPSPLKKDNWLHIGLSMYREGEKQSRIIDEAETALKSAQLQQINTWCRFHKHVNQDEERGSVRWRTLFDLSLRAEKLHVFSQSCFLLDINRELHEDHCELLVRLNDPQTGLVETSRFNAAIVAVGYEKVLNKAVLQTLITHLKRSQHTGKFSVNLQVVPFAERSFFKWFRDELLQLTSLERSRIMFEFSEARTVKHLDYMRPIINMIAGLGCKVSISQAGKSIVSTHYIKELPIHYLKLHRSLVKRVDQRHENQLFIRSLLGACEGNKSVKVVAVGIESPTELQCVLDLGVDGIQGREVASEIQIWPPNETGVLKSSVSKVQIGRRNRWRKASHR</sequence>
<feature type="transmembrane region" description="Helical" evidence="1">
    <location>
        <begin position="12"/>
        <end position="36"/>
    </location>
</feature>
<evidence type="ECO:0000313" key="4">
    <source>
        <dbReference type="EMBL" id="EFP95241.1"/>
    </source>
</evidence>
<dbReference type="EMBL" id="AEIU01000097">
    <property type="protein sequence ID" value="EFP95241.1"/>
    <property type="molecule type" value="Genomic_DNA"/>
</dbReference>
<dbReference type="PROSITE" id="PS50883">
    <property type="entry name" value="EAL"/>
    <property type="match status" value="1"/>
</dbReference>
<dbReference type="Gene3D" id="3.20.20.450">
    <property type="entry name" value="EAL domain"/>
    <property type="match status" value="1"/>
</dbReference>
<dbReference type="PANTHER" id="PTHR33121:SF32">
    <property type="entry name" value="RNASE E SPECIFICITY FACTOR CSRD"/>
    <property type="match status" value="1"/>
</dbReference>
<dbReference type="InterPro" id="IPR000160">
    <property type="entry name" value="GGDEF_dom"/>
</dbReference>
<dbReference type="PANTHER" id="PTHR33121">
    <property type="entry name" value="CYCLIC DI-GMP PHOSPHODIESTERASE PDEF"/>
    <property type="match status" value="1"/>
</dbReference>
<accession>E3BNT4</accession>
<dbReference type="Pfam" id="PF00563">
    <property type="entry name" value="EAL"/>
    <property type="match status" value="1"/>
</dbReference>
<dbReference type="NCBIfam" id="NF008281">
    <property type="entry name" value="PRK11059.1"/>
    <property type="match status" value="1"/>
</dbReference>
<keyword evidence="1" id="KW-0472">Membrane</keyword>
<keyword evidence="1" id="KW-0812">Transmembrane</keyword>
<dbReference type="GO" id="GO:0071111">
    <property type="term" value="F:cyclic-guanylate-specific phosphodiesterase activity"/>
    <property type="evidence" value="ECO:0007669"/>
    <property type="project" value="InterPro"/>
</dbReference>
<comment type="caution">
    <text evidence="4">The sequence shown here is derived from an EMBL/GenBank/DDBJ whole genome shotgun (WGS) entry which is preliminary data.</text>
</comment>
<dbReference type="Gene3D" id="3.30.70.270">
    <property type="match status" value="1"/>
</dbReference>
<evidence type="ECO:0000259" key="3">
    <source>
        <dbReference type="PROSITE" id="PS50887"/>
    </source>
</evidence>
<feature type="domain" description="EAL" evidence="2">
    <location>
        <begin position="398"/>
        <end position="653"/>
    </location>
</feature>
<dbReference type="SMART" id="SM00052">
    <property type="entry name" value="EAL"/>
    <property type="match status" value="1"/>
</dbReference>
<dbReference type="PROSITE" id="PS50887">
    <property type="entry name" value="GGDEF"/>
    <property type="match status" value="1"/>
</dbReference>
<dbReference type="eggNOG" id="COG2200">
    <property type="taxonomic scope" value="Bacteria"/>
</dbReference>
<feature type="domain" description="GGDEF" evidence="3">
    <location>
        <begin position="255"/>
        <end position="388"/>
    </location>
</feature>
<dbReference type="CDD" id="cd01948">
    <property type="entry name" value="EAL"/>
    <property type="match status" value="1"/>
</dbReference>
<dbReference type="InterPro" id="IPR035919">
    <property type="entry name" value="EAL_sf"/>
</dbReference>
<dbReference type="SUPFAM" id="SSF55073">
    <property type="entry name" value="Nucleotide cyclase"/>
    <property type="match status" value="1"/>
</dbReference>
<dbReference type="Proteomes" id="UP000002943">
    <property type="component" value="Unassembled WGS sequence"/>
</dbReference>
<gene>
    <name evidence="4" type="ORF">VIBC2010_15542</name>
</gene>
<dbReference type="RefSeq" id="WP_009602822.1">
    <property type="nucleotide sequence ID" value="NZ_AEIU01000097.1"/>
</dbReference>
<dbReference type="STRING" id="796620.VIBC2010_15542"/>
<evidence type="ECO:0000259" key="2">
    <source>
        <dbReference type="PROSITE" id="PS50883"/>
    </source>
</evidence>
<dbReference type="OrthoDB" id="5894408at2"/>
<reference evidence="4 5" key="1">
    <citation type="journal article" date="2012" name="Int. J. Syst. Evol. Microbiol.">
        <title>Vibrio caribbeanicus sp. nov., isolated from the marine sponge Scleritoderma cyanea.</title>
        <authorList>
            <person name="Hoffmann M."/>
            <person name="Monday S.R."/>
            <person name="Allard M.W."/>
            <person name="Strain E.A."/>
            <person name="Whittaker P."/>
            <person name="Naum M."/>
            <person name="McCarthy P.J."/>
            <person name="Lopez J.V."/>
            <person name="Fischer M."/>
            <person name="Brown E.W."/>
        </authorList>
    </citation>
    <scope>NUCLEOTIDE SEQUENCE [LARGE SCALE GENOMIC DNA]</scope>
    <source>
        <strain evidence="4 5">ATCC BAA-2122</strain>
    </source>
</reference>
<evidence type="ECO:0000256" key="1">
    <source>
        <dbReference type="SAM" id="Phobius"/>
    </source>
</evidence>
<dbReference type="InterPro" id="IPR029787">
    <property type="entry name" value="Nucleotide_cyclase"/>
</dbReference>
<organism evidence="4 5">
    <name type="scientific">Vibrio caribbeanicus ATCC BAA-2122</name>
    <dbReference type="NCBI Taxonomy" id="796620"/>
    <lineage>
        <taxon>Bacteria</taxon>
        <taxon>Pseudomonadati</taxon>
        <taxon>Pseudomonadota</taxon>
        <taxon>Gammaproteobacteria</taxon>
        <taxon>Vibrionales</taxon>
        <taxon>Vibrionaceae</taxon>
        <taxon>Vibrio</taxon>
    </lineage>
</organism>
<dbReference type="SMART" id="SM00267">
    <property type="entry name" value="GGDEF"/>
    <property type="match status" value="1"/>
</dbReference>
<dbReference type="AlphaFoldDB" id="E3BNT4"/>
<dbReference type="InterPro" id="IPR043128">
    <property type="entry name" value="Rev_trsase/Diguanyl_cyclase"/>
</dbReference>
<keyword evidence="1" id="KW-1133">Transmembrane helix</keyword>
<keyword evidence="5" id="KW-1185">Reference proteome</keyword>
<proteinExistence type="predicted"/>
<dbReference type="Pfam" id="PF17157">
    <property type="entry name" value="GAPES4"/>
    <property type="match status" value="1"/>
</dbReference>
<dbReference type="InterPro" id="IPR001633">
    <property type="entry name" value="EAL_dom"/>
</dbReference>
<dbReference type="SUPFAM" id="SSF141868">
    <property type="entry name" value="EAL domain-like"/>
    <property type="match status" value="1"/>
</dbReference>
<protein>
    <submittedName>
        <fullName evidence="4">Regulatory protein CsrD</fullName>
    </submittedName>
</protein>
<name>E3BNT4_9VIBR</name>
<dbReference type="Pfam" id="PF00990">
    <property type="entry name" value="GGDEF"/>
    <property type="match status" value="1"/>
</dbReference>
<dbReference type="InterPro" id="IPR050706">
    <property type="entry name" value="Cyclic-di-GMP_PDE-like"/>
</dbReference>
<dbReference type="InterPro" id="IPR033423">
    <property type="entry name" value="GAPES4"/>
</dbReference>